<evidence type="ECO:0000313" key="2">
    <source>
        <dbReference type="EMBL" id="AHX97848.1"/>
    </source>
</evidence>
<name>A0A0U1WEI8_9HYME</name>
<sequence length="51" mass="6439">MPQMSSMDWFMISIFFLFLYYLLFMLIYFFILNNINKMSNKINFNNFLMTW</sequence>
<protein>
    <submittedName>
        <fullName evidence="2">ATP synthase F0 subunit 8</fullName>
    </submittedName>
</protein>
<gene>
    <name evidence="2" type="primary">ATP8</name>
</gene>
<dbReference type="EMBL" id="KJ412475">
    <property type="protein sequence ID" value="AHX97848.1"/>
    <property type="molecule type" value="Genomic_DNA"/>
</dbReference>
<keyword evidence="1" id="KW-1133">Transmembrane helix</keyword>
<evidence type="ECO:0000256" key="1">
    <source>
        <dbReference type="SAM" id="Phobius"/>
    </source>
</evidence>
<keyword evidence="2" id="KW-0496">Mitochondrion</keyword>
<keyword evidence="1" id="KW-0472">Membrane</keyword>
<keyword evidence="1" id="KW-0812">Transmembrane</keyword>
<proteinExistence type="predicted"/>
<accession>A0A0U1WEI8</accession>
<geneLocation type="mitochondrion" evidence="2"/>
<dbReference type="AlphaFoldDB" id="A0A0U1WEI8"/>
<organism evidence="2">
    <name type="scientific">Phaenocarpa sp. QL-2014</name>
    <dbReference type="NCBI Taxonomy" id="1491723"/>
    <lineage>
        <taxon>Eukaryota</taxon>
        <taxon>Metazoa</taxon>
        <taxon>Ecdysozoa</taxon>
        <taxon>Arthropoda</taxon>
        <taxon>Hexapoda</taxon>
        <taxon>Insecta</taxon>
        <taxon>Pterygota</taxon>
        <taxon>Neoptera</taxon>
        <taxon>Endopterygota</taxon>
        <taxon>Hymenoptera</taxon>
        <taxon>Apocrita</taxon>
        <taxon>Ichneumonoidea</taxon>
        <taxon>Braconidae</taxon>
        <taxon>Alysiinae</taxon>
        <taxon>Phaenocarpa</taxon>
    </lineage>
</organism>
<feature type="transmembrane region" description="Helical" evidence="1">
    <location>
        <begin position="12"/>
        <end position="32"/>
    </location>
</feature>
<reference evidence="2" key="1">
    <citation type="submission" date="2014-02" db="EMBL/GenBank/DDBJ databases">
        <title>The comparative mitochondrial genomes from Braconidae subfamilies and the phylogeny of the Hymenoptera.</title>
        <authorList>
            <person name="Li Q."/>
            <person name="Wei S.J."/>
            <person name="Chen X.X."/>
        </authorList>
    </citation>
    <scope>NUCLEOTIDE SEQUENCE</scope>
</reference>